<dbReference type="Gene3D" id="3.30.460.40">
    <property type="match status" value="1"/>
</dbReference>
<dbReference type="EMBL" id="UOEW01000205">
    <property type="protein sequence ID" value="VAW38491.1"/>
    <property type="molecule type" value="Genomic_DNA"/>
</dbReference>
<organism evidence="1">
    <name type="scientific">hydrothermal vent metagenome</name>
    <dbReference type="NCBI Taxonomy" id="652676"/>
    <lineage>
        <taxon>unclassified sequences</taxon>
        <taxon>metagenomes</taxon>
        <taxon>ecological metagenomes</taxon>
    </lineage>
</organism>
<name>A0A3B0V6B8_9ZZZZ</name>
<dbReference type="SUPFAM" id="SSF81301">
    <property type="entry name" value="Nucleotidyltransferase"/>
    <property type="match status" value="1"/>
</dbReference>
<reference evidence="1" key="1">
    <citation type="submission" date="2018-06" db="EMBL/GenBank/DDBJ databases">
        <authorList>
            <person name="Zhirakovskaya E."/>
        </authorList>
    </citation>
    <scope>NUCLEOTIDE SEQUENCE</scope>
</reference>
<sequence length="152" mass="17372">MFLINLVKALNQQNIPYALVGGHAVAIHGAVRGTMDVDLVLKWSLEILQKTEETFSDLGLIPRLPISAKDIFDFRQEYIDNRNLIAWNFYNPAHPDQQVDIIIIYDLSDLQSINIKYQETNITVIAKHDLIQMKKASGRKQDLLDVEALEKL</sequence>
<dbReference type="AlphaFoldDB" id="A0A3B0V6B8"/>
<proteinExistence type="predicted"/>
<evidence type="ECO:0000313" key="1">
    <source>
        <dbReference type="EMBL" id="VAW38491.1"/>
    </source>
</evidence>
<dbReference type="InterPro" id="IPR043519">
    <property type="entry name" value="NT_sf"/>
</dbReference>
<gene>
    <name evidence="1" type="ORF">MNBD_GAMMA01-1662</name>
</gene>
<protein>
    <submittedName>
        <fullName evidence="1">Uncharacterized protein</fullName>
    </submittedName>
</protein>
<accession>A0A3B0V6B8</accession>